<reference evidence="1" key="1">
    <citation type="submission" date="2009-10" db="EMBL/GenBank/DDBJ databases">
        <title>Diversity of trophic interactions inside an arsenic-rich microbial ecosystem.</title>
        <authorList>
            <person name="Bertin P.N."/>
            <person name="Heinrich-Salmeron A."/>
            <person name="Pelletier E."/>
            <person name="Goulhen-Chollet F."/>
            <person name="Arsene-Ploetze F."/>
            <person name="Gallien S."/>
            <person name="Calteau A."/>
            <person name="Vallenet D."/>
            <person name="Casiot C."/>
            <person name="Chane-Woon-Ming B."/>
            <person name="Giloteaux L."/>
            <person name="Barakat M."/>
            <person name="Bonnefoy V."/>
            <person name="Bruneel O."/>
            <person name="Chandler M."/>
            <person name="Cleiss J."/>
            <person name="Duran R."/>
            <person name="Elbaz-Poulichet F."/>
            <person name="Fonknechten N."/>
            <person name="Lauga B."/>
            <person name="Mornico D."/>
            <person name="Ortet P."/>
            <person name="Schaeffer C."/>
            <person name="Siguier P."/>
            <person name="Alexander Thil Smith A."/>
            <person name="Van Dorsselaer A."/>
            <person name="Weissenbach J."/>
            <person name="Medigue C."/>
            <person name="Le Paslier D."/>
        </authorList>
    </citation>
    <scope>NUCLEOTIDE SEQUENCE</scope>
</reference>
<dbReference type="AlphaFoldDB" id="E6QDK0"/>
<accession>E6QDK0</accession>
<comment type="caution">
    <text evidence="1">The sequence shown here is derived from an EMBL/GenBank/DDBJ whole genome shotgun (WGS) entry which is preliminary data.</text>
</comment>
<evidence type="ECO:0000313" key="1">
    <source>
        <dbReference type="EMBL" id="CBI05276.1"/>
    </source>
</evidence>
<sequence>MMPNVRLARGYQKNGESFTAIAECSWMVVLRGACFSVPYEKESPIHVKSGCRQSFQ</sequence>
<protein>
    <submittedName>
        <fullName evidence="1">Uncharacterized protein</fullName>
    </submittedName>
</protein>
<name>E6QDK0_9ZZZZ</name>
<gene>
    <name evidence="1" type="ORF">CARN5_1196</name>
</gene>
<proteinExistence type="predicted"/>
<organism evidence="1">
    <name type="scientific">mine drainage metagenome</name>
    <dbReference type="NCBI Taxonomy" id="410659"/>
    <lineage>
        <taxon>unclassified sequences</taxon>
        <taxon>metagenomes</taxon>
        <taxon>ecological metagenomes</taxon>
    </lineage>
</organism>
<dbReference type="EMBL" id="CABP01000106">
    <property type="protein sequence ID" value="CBI05276.1"/>
    <property type="molecule type" value="Genomic_DNA"/>
</dbReference>